<feature type="domain" description="PiggyBac transposable element-derived protein" evidence="1">
    <location>
        <begin position="2"/>
        <end position="123"/>
    </location>
</feature>
<evidence type="ECO:0000259" key="1">
    <source>
        <dbReference type="Pfam" id="PF13843"/>
    </source>
</evidence>
<reference evidence="2" key="1">
    <citation type="submission" date="2020-08" db="EMBL/GenBank/DDBJ databases">
        <title>Multicomponent nature underlies the extraordinary mechanical properties of spider dragline silk.</title>
        <authorList>
            <person name="Kono N."/>
            <person name="Nakamura H."/>
            <person name="Mori M."/>
            <person name="Yoshida Y."/>
            <person name="Ohtoshi R."/>
            <person name="Malay A.D."/>
            <person name="Moran D.A.P."/>
            <person name="Tomita M."/>
            <person name="Numata K."/>
            <person name="Arakawa K."/>
        </authorList>
    </citation>
    <scope>NUCLEOTIDE SEQUENCE</scope>
</reference>
<dbReference type="PANTHER" id="PTHR47055:SF3">
    <property type="entry name" value="PHORBOL-ESTER_DAG-TYPE DOMAIN-CONTAINING PROTEIN"/>
    <property type="match status" value="1"/>
</dbReference>
<sequence>MAKLHPLFNHLNERFLTYFPNEQQLSIDESIVPYFGHHECKQSIKGKLVRFGCKVWCLNTKLGYLIQFEPCKVEGTILDEYGIGKGGTVALDLISELRDNKRYDLFFDNLFTSNIFIDKLTEKD</sequence>
<name>A0A8X6NHA4_NEPPI</name>
<organism evidence="2 3">
    <name type="scientific">Nephila pilipes</name>
    <name type="common">Giant wood spider</name>
    <name type="synonym">Nephila maculata</name>
    <dbReference type="NCBI Taxonomy" id="299642"/>
    <lineage>
        <taxon>Eukaryota</taxon>
        <taxon>Metazoa</taxon>
        <taxon>Ecdysozoa</taxon>
        <taxon>Arthropoda</taxon>
        <taxon>Chelicerata</taxon>
        <taxon>Arachnida</taxon>
        <taxon>Araneae</taxon>
        <taxon>Araneomorphae</taxon>
        <taxon>Entelegynae</taxon>
        <taxon>Araneoidea</taxon>
        <taxon>Nephilidae</taxon>
        <taxon>Nephila</taxon>
    </lineage>
</organism>
<comment type="caution">
    <text evidence="2">The sequence shown here is derived from an EMBL/GenBank/DDBJ whole genome shotgun (WGS) entry which is preliminary data.</text>
</comment>
<dbReference type="Pfam" id="PF13843">
    <property type="entry name" value="DDE_Tnp_1_7"/>
    <property type="match status" value="1"/>
</dbReference>
<protein>
    <submittedName>
        <fullName evidence="2">DDE_Tnp_1_7 domain-containing protein</fullName>
    </submittedName>
</protein>
<evidence type="ECO:0000313" key="2">
    <source>
        <dbReference type="EMBL" id="GFT14490.1"/>
    </source>
</evidence>
<dbReference type="InterPro" id="IPR052638">
    <property type="entry name" value="PiggyBac_TE-derived"/>
</dbReference>
<dbReference type="Proteomes" id="UP000887013">
    <property type="component" value="Unassembled WGS sequence"/>
</dbReference>
<dbReference type="InterPro" id="IPR029526">
    <property type="entry name" value="PGBD"/>
</dbReference>
<dbReference type="AlphaFoldDB" id="A0A8X6NHA4"/>
<dbReference type="PANTHER" id="PTHR47055">
    <property type="entry name" value="DDE_TNP_1_7 DOMAIN-CONTAINING PROTEIN"/>
    <property type="match status" value="1"/>
</dbReference>
<keyword evidence="3" id="KW-1185">Reference proteome</keyword>
<proteinExistence type="predicted"/>
<evidence type="ECO:0000313" key="3">
    <source>
        <dbReference type="Proteomes" id="UP000887013"/>
    </source>
</evidence>
<dbReference type="GO" id="GO:0043565">
    <property type="term" value="F:sequence-specific DNA binding"/>
    <property type="evidence" value="ECO:0007669"/>
    <property type="project" value="TreeGrafter"/>
</dbReference>
<dbReference type="EMBL" id="BMAW01104451">
    <property type="protein sequence ID" value="GFT14490.1"/>
    <property type="molecule type" value="Genomic_DNA"/>
</dbReference>
<gene>
    <name evidence="2" type="primary">g.8729</name>
    <name evidence="2" type="ORF">NPIL_602051</name>
</gene>
<accession>A0A8X6NHA4</accession>
<dbReference type="OrthoDB" id="6437305at2759"/>